<dbReference type="EMBL" id="CAIIXF020000010">
    <property type="protein sequence ID" value="CAH1795814.1"/>
    <property type="molecule type" value="Genomic_DNA"/>
</dbReference>
<proteinExistence type="predicted"/>
<protein>
    <submittedName>
        <fullName evidence="2">Uncharacterized protein</fullName>
    </submittedName>
</protein>
<keyword evidence="3" id="KW-1185">Reference proteome</keyword>
<feature type="compositionally biased region" description="Basic and acidic residues" evidence="1">
    <location>
        <begin position="12"/>
        <end position="21"/>
    </location>
</feature>
<reference evidence="2" key="1">
    <citation type="submission" date="2022-03" db="EMBL/GenBank/DDBJ databases">
        <authorList>
            <person name="Martin C."/>
        </authorList>
    </citation>
    <scope>NUCLEOTIDE SEQUENCE</scope>
</reference>
<feature type="compositionally biased region" description="Polar residues" evidence="1">
    <location>
        <begin position="100"/>
        <end position="121"/>
    </location>
</feature>
<gene>
    <name evidence="2" type="ORF">OFUS_LOCUS20300</name>
</gene>
<dbReference type="AlphaFoldDB" id="A0A8J1TX71"/>
<name>A0A8J1TX71_OWEFU</name>
<evidence type="ECO:0000313" key="2">
    <source>
        <dbReference type="EMBL" id="CAH1795814.1"/>
    </source>
</evidence>
<organism evidence="2 3">
    <name type="scientific">Owenia fusiformis</name>
    <name type="common">Polychaete worm</name>
    <dbReference type="NCBI Taxonomy" id="6347"/>
    <lineage>
        <taxon>Eukaryota</taxon>
        <taxon>Metazoa</taxon>
        <taxon>Spiralia</taxon>
        <taxon>Lophotrochozoa</taxon>
        <taxon>Annelida</taxon>
        <taxon>Polychaeta</taxon>
        <taxon>Sedentaria</taxon>
        <taxon>Canalipalpata</taxon>
        <taxon>Sabellida</taxon>
        <taxon>Oweniida</taxon>
        <taxon>Oweniidae</taxon>
        <taxon>Owenia</taxon>
    </lineage>
</organism>
<evidence type="ECO:0000313" key="3">
    <source>
        <dbReference type="Proteomes" id="UP000749559"/>
    </source>
</evidence>
<dbReference type="OrthoDB" id="6129155at2759"/>
<feature type="compositionally biased region" description="Polar residues" evidence="1">
    <location>
        <begin position="1"/>
        <end position="11"/>
    </location>
</feature>
<feature type="region of interest" description="Disordered" evidence="1">
    <location>
        <begin position="1"/>
        <end position="26"/>
    </location>
</feature>
<evidence type="ECO:0000256" key="1">
    <source>
        <dbReference type="SAM" id="MobiDB-lite"/>
    </source>
</evidence>
<accession>A0A8J1TX71</accession>
<dbReference type="Proteomes" id="UP000749559">
    <property type="component" value="Unassembled WGS sequence"/>
</dbReference>
<sequence>MTRNRAVQRQDSVFKESERHLSNYRPPHCRSIPRNEVQQKTVERWKNHEDNIDIGKKADDMFAHHPSMEVLKKQREATAAVRDVWHQQQLQRKAALRQGTIPSFSSRPNTTAERSKSCNYSQPRQQRLLNRQRHTKSAVDVIKRLPVQPIKFDALSRVNPPLPKAFGDPIPTSKDYKRRPEILEGWKNEIRKVVPERLPFAVESKVETPNRDWAEDDAYPLSSETYFYKVQGNAPARHFIIDPKWFSEQHSFKNFSKQYQTCTLRFGWG</sequence>
<feature type="region of interest" description="Disordered" evidence="1">
    <location>
        <begin position="93"/>
        <end position="121"/>
    </location>
</feature>
<comment type="caution">
    <text evidence="2">The sequence shown here is derived from an EMBL/GenBank/DDBJ whole genome shotgun (WGS) entry which is preliminary data.</text>
</comment>